<sequence length="176" mass="20486">MLLNNTYIGLHLEGESGKIVRSCLESYTELENVHPVKIPHLTLDYFGSIHSDTLKNLALGTRVMLLIANRARNAAPITLWIPEHLVSNTTGEDIIYLPAEIENWLFDHLQYQWYSIQTPHVTLLKWKNLTENQIMKTLEALEKIIPPWSLSMNMKEIFCHGKTERWDRVVKWYACV</sequence>
<proteinExistence type="predicted"/>
<reference evidence="1" key="1">
    <citation type="journal article" date="2012" name="Science">
        <title>Fermentation, hydrogen, and sulfur metabolism in multiple uncultivated bacterial phyla.</title>
        <authorList>
            <person name="Wrighton K.C."/>
            <person name="Thomas B.C."/>
            <person name="Sharon I."/>
            <person name="Miller C.S."/>
            <person name="Castelle C.J."/>
            <person name="VerBerkmoes N.C."/>
            <person name="Wilkins M.J."/>
            <person name="Hettich R.L."/>
            <person name="Lipton M.S."/>
            <person name="Williams K.H."/>
            <person name="Long P.E."/>
            <person name="Banfield J.F."/>
        </authorList>
    </citation>
    <scope>NUCLEOTIDE SEQUENCE [LARGE SCALE GENOMIC DNA]</scope>
</reference>
<evidence type="ECO:0008006" key="2">
    <source>
        <dbReference type="Google" id="ProtNLM"/>
    </source>
</evidence>
<gene>
    <name evidence="1" type="ORF">ACD_71C00233G0006</name>
</gene>
<evidence type="ECO:0000313" key="1">
    <source>
        <dbReference type="EMBL" id="EKD44119.1"/>
    </source>
</evidence>
<dbReference type="EMBL" id="AMFJ01028964">
    <property type="protein sequence ID" value="EKD44119.1"/>
    <property type="molecule type" value="Genomic_DNA"/>
</dbReference>
<name>K2A2C7_9BACT</name>
<protein>
    <recommendedName>
        <fullName evidence="2">2'-5' RNA ligase</fullName>
    </recommendedName>
</protein>
<comment type="caution">
    <text evidence="1">The sequence shown here is derived from an EMBL/GenBank/DDBJ whole genome shotgun (WGS) entry which is preliminary data.</text>
</comment>
<accession>K2A2C7</accession>
<dbReference type="AlphaFoldDB" id="K2A2C7"/>
<organism evidence="1">
    <name type="scientific">uncultured bacterium</name>
    <name type="common">gcode 4</name>
    <dbReference type="NCBI Taxonomy" id="1234023"/>
    <lineage>
        <taxon>Bacteria</taxon>
        <taxon>environmental samples</taxon>
    </lineage>
</organism>